<name>A0A930DJX7_9FIRM</name>
<dbReference type="Proteomes" id="UP000775770">
    <property type="component" value="Unassembled WGS sequence"/>
</dbReference>
<reference evidence="2" key="1">
    <citation type="submission" date="2020-04" db="EMBL/GenBank/DDBJ databases">
        <title>Deep metagenomics examines the oral microbiome during advanced dental caries in children, revealing novel taxa and co-occurrences with host molecules.</title>
        <authorList>
            <person name="Baker J.L."/>
            <person name="Morton J.T."/>
            <person name="Dinis M."/>
            <person name="Alvarez R."/>
            <person name="Tran N.C."/>
            <person name="Knight R."/>
            <person name="Edlund A."/>
        </authorList>
    </citation>
    <scope>NUCLEOTIDE SEQUENCE</scope>
    <source>
        <strain evidence="2">JCVI_38_bin.19</strain>
    </source>
</reference>
<accession>A0A930DJX7</accession>
<keyword evidence="1" id="KW-1133">Transmembrane helix</keyword>
<feature type="non-terminal residue" evidence="2">
    <location>
        <position position="1"/>
    </location>
</feature>
<organism evidence="2 3">
    <name type="scientific">Oribacterium sinus</name>
    <dbReference type="NCBI Taxonomy" id="237576"/>
    <lineage>
        <taxon>Bacteria</taxon>
        <taxon>Bacillati</taxon>
        <taxon>Bacillota</taxon>
        <taxon>Clostridia</taxon>
        <taxon>Lachnospirales</taxon>
        <taxon>Lachnospiraceae</taxon>
        <taxon>Oribacterium</taxon>
    </lineage>
</organism>
<sequence length="298" mass="33933">RYLTTGRKIYKAQYEQFGFYIIKLPSAIDSRVLYKEKLLYEEKFGVPVAFCFETLTKNNRNAYVKHHIPFMMIPAQIYLPFLGILFSKKFSGTEGSALLQLTANAQLILLYLVYNKKADYTKKELAVILGLDPVYVTRGTKELVSRGFIAEKRKGRSVEVGLAIDSKELFNVASSVLSSPVRDVIYVRKTEDVIGLPKASDFALSEISMINPPEIATYACFKKSRIVDKFEIVDEPGWEKSSEICKVELWNYDPMKLCENGIVDKLSLYASLKDTKDPRVQGELENVLEELSGSKWFQ</sequence>
<evidence type="ECO:0000313" key="2">
    <source>
        <dbReference type="EMBL" id="MBF1273112.1"/>
    </source>
</evidence>
<protein>
    <submittedName>
        <fullName evidence="2">MarR family transcriptional regulator</fullName>
    </submittedName>
</protein>
<evidence type="ECO:0000313" key="3">
    <source>
        <dbReference type="Proteomes" id="UP000775770"/>
    </source>
</evidence>
<comment type="caution">
    <text evidence="2">The sequence shown here is derived from an EMBL/GenBank/DDBJ whole genome shotgun (WGS) entry which is preliminary data.</text>
</comment>
<keyword evidence="1" id="KW-0812">Transmembrane</keyword>
<dbReference type="EMBL" id="JABZRA010000093">
    <property type="protein sequence ID" value="MBF1273112.1"/>
    <property type="molecule type" value="Genomic_DNA"/>
</dbReference>
<evidence type="ECO:0000256" key="1">
    <source>
        <dbReference type="SAM" id="Phobius"/>
    </source>
</evidence>
<dbReference type="RefSeq" id="WP_304072157.1">
    <property type="nucleotide sequence ID" value="NZ_JABZRA010000093.1"/>
</dbReference>
<gene>
    <name evidence="2" type="ORF">HXM90_06815</name>
</gene>
<dbReference type="InterPro" id="IPR036390">
    <property type="entry name" value="WH_DNA-bd_sf"/>
</dbReference>
<feature type="transmembrane region" description="Helical" evidence="1">
    <location>
        <begin position="67"/>
        <end position="85"/>
    </location>
</feature>
<keyword evidence="1" id="KW-0472">Membrane</keyword>
<dbReference type="AlphaFoldDB" id="A0A930DJX7"/>
<proteinExistence type="predicted"/>
<feature type="transmembrane region" description="Helical" evidence="1">
    <location>
        <begin position="97"/>
        <end position="114"/>
    </location>
</feature>
<dbReference type="SUPFAM" id="SSF46785">
    <property type="entry name" value="Winged helix' DNA-binding domain"/>
    <property type="match status" value="1"/>
</dbReference>